<accession>A0A9Q3GNE2</accession>
<comment type="caution">
    <text evidence="1">The sequence shown here is derived from an EMBL/GenBank/DDBJ whole genome shotgun (WGS) entry which is preliminary data.</text>
</comment>
<name>A0A9Q3GNE2_9BASI</name>
<organism evidence="1 2">
    <name type="scientific">Austropuccinia psidii MF-1</name>
    <dbReference type="NCBI Taxonomy" id="1389203"/>
    <lineage>
        <taxon>Eukaryota</taxon>
        <taxon>Fungi</taxon>
        <taxon>Dikarya</taxon>
        <taxon>Basidiomycota</taxon>
        <taxon>Pucciniomycotina</taxon>
        <taxon>Pucciniomycetes</taxon>
        <taxon>Pucciniales</taxon>
        <taxon>Sphaerophragmiaceae</taxon>
        <taxon>Austropuccinia</taxon>
    </lineage>
</organism>
<gene>
    <name evidence="1" type="ORF">O181_013738</name>
</gene>
<proteinExistence type="predicted"/>
<evidence type="ECO:0000313" key="1">
    <source>
        <dbReference type="EMBL" id="MBW0474023.1"/>
    </source>
</evidence>
<dbReference type="EMBL" id="AVOT02003609">
    <property type="protein sequence ID" value="MBW0474023.1"/>
    <property type="molecule type" value="Genomic_DNA"/>
</dbReference>
<evidence type="ECO:0000313" key="2">
    <source>
        <dbReference type="Proteomes" id="UP000765509"/>
    </source>
</evidence>
<dbReference type="AlphaFoldDB" id="A0A9Q3GNE2"/>
<keyword evidence="2" id="KW-1185">Reference proteome</keyword>
<dbReference type="Proteomes" id="UP000765509">
    <property type="component" value="Unassembled WGS sequence"/>
</dbReference>
<sequence length="134" mass="14752">MILVGGMSLGRPNLDGLEKITCRSSSIKASRSEILKFIESFCAEAEGQKFGNNGIHELREVYKIDNNSNNQAMATHLLLELKSINGCEFLVDYSCGRYLTRPTDECNIGEDSKGGGYVADGCSLWKTLPLLKKN</sequence>
<reference evidence="1" key="1">
    <citation type="submission" date="2021-03" db="EMBL/GenBank/DDBJ databases">
        <title>Draft genome sequence of rust myrtle Austropuccinia psidii MF-1, a brazilian biotype.</title>
        <authorList>
            <person name="Quecine M.C."/>
            <person name="Pachon D.M.R."/>
            <person name="Bonatelli M.L."/>
            <person name="Correr F.H."/>
            <person name="Franceschini L.M."/>
            <person name="Leite T.F."/>
            <person name="Margarido G.R.A."/>
            <person name="Almeida C.A."/>
            <person name="Ferrarezi J.A."/>
            <person name="Labate C.A."/>
        </authorList>
    </citation>
    <scope>NUCLEOTIDE SEQUENCE</scope>
    <source>
        <strain evidence="1">MF-1</strain>
    </source>
</reference>
<dbReference type="OrthoDB" id="2498321at2759"/>
<protein>
    <submittedName>
        <fullName evidence="1">Uncharacterized protein</fullName>
    </submittedName>
</protein>